<sequence>MSLLYTHYHPLESISLFNIFDNTGSYCSIETNSSEPFSPVASHLTTIPMFLATEPAEASANAELLITTTSESTSPIAAGVNHATRPKERAKKSLARLKGCPLCGKLFDIKQSNWERHMDTHADRKRFQCSYQSCSERKRTKDQVIIHFITHHIGMKLGKGIRPSPEQRALAETFVIELNLKDGAALSGLELLPIST</sequence>
<proteinExistence type="predicted"/>
<dbReference type="SUPFAM" id="SSF57667">
    <property type="entry name" value="beta-beta-alpha zinc fingers"/>
    <property type="match status" value="1"/>
</dbReference>
<organism evidence="1 2">
    <name type="scientific">Rhizoctonia solani</name>
    <dbReference type="NCBI Taxonomy" id="456999"/>
    <lineage>
        <taxon>Eukaryota</taxon>
        <taxon>Fungi</taxon>
        <taxon>Dikarya</taxon>
        <taxon>Basidiomycota</taxon>
        <taxon>Agaricomycotina</taxon>
        <taxon>Agaricomycetes</taxon>
        <taxon>Cantharellales</taxon>
        <taxon>Ceratobasidiaceae</taxon>
        <taxon>Rhizoctonia</taxon>
    </lineage>
</organism>
<dbReference type="Gene3D" id="3.30.160.60">
    <property type="entry name" value="Classic Zinc Finger"/>
    <property type="match status" value="1"/>
</dbReference>
<reference evidence="1" key="1">
    <citation type="submission" date="2021-01" db="EMBL/GenBank/DDBJ databases">
        <authorList>
            <person name="Kaushik A."/>
        </authorList>
    </citation>
    <scope>NUCLEOTIDE SEQUENCE</scope>
    <source>
        <strain evidence="1">AG2-2IIIB</strain>
    </source>
</reference>
<protein>
    <recommendedName>
        <fullName evidence="3">C2H2-type domain-containing protein</fullName>
    </recommendedName>
</protein>
<accession>A0A8H3D9G9</accession>
<gene>
    <name evidence="1" type="ORF">RDB_LOCUS151799</name>
</gene>
<dbReference type="EMBL" id="CAJMWT010005846">
    <property type="protein sequence ID" value="CAE6510300.1"/>
    <property type="molecule type" value="Genomic_DNA"/>
</dbReference>
<dbReference type="InterPro" id="IPR036236">
    <property type="entry name" value="Znf_C2H2_sf"/>
</dbReference>
<evidence type="ECO:0000313" key="1">
    <source>
        <dbReference type="EMBL" id="CAE6510300.1"/>
    </source>
</evidence>
<evidence type="ECO:0000313" key="2">
    <source>
        <dbReference type="Proteomes" id="UP000663843"/>
    </source>
</evidence>
<dbReference type="AlphaFoldDB" id="A0A8H3D9G9"/>
<name>A0A8H3D9G9_9AGAM</name>
<comment type="caution">
    <text evidence="1">The sequence shown here is derived from an EMBL/GenBank/DDBJ whole genome shotgun (WGS) entry which is preliminary data.</text>
</comment>
<evidence type="ECO:0008006" key="3">
    <source>
        <dbReference type="Google" id="ProtNLM"/>
    </source>
</evidence>
<dbReference type="Proteomes" id="UP000663843">
    <property type="component" value="Unassembled WGS sequence"/>
</dbReference>